<gene>
    <name evidence="1" type="ORF">ENP34_08825</name>
</gene>
<dbReference type="AlphaFoldDB" id="A0A831TCY6"/>
<reference evidence="1" key="1">
    <citation type="journal article" date="2020" name="mSystems">
        <title>Genome- and Community-Level Interaction Insights into Carbon Utilization and Element Cycling Functions of Hydrothermarchaeota in Hydrothermal Sediment.</title>
        <authorList>
            <person name="Zhou Z."/>
            <person name="Liu Y."/>
            <person name="Xu W."/>
            <person name="Pan J."/>
            <person name="Luo Z.H."/>
            <person name="Li M."/>
        </authorList>
    </citation>
    <scope>NUCLEOTIDE SEQUENCE [LARGE SCALE GENOMIC DNA]</scope>
    <source>
        <strain evidence="1">SpSt-210</strain>
    </source>
</reference>
<comment type="caution">
    <text evidence="1">The sequence shown here is derived from an EMBL/GenBank/DDBJ whole genome shotgun (WGS) entry which is preliminary data.</text>
</comment>
<organism evidence="1">
    <name type="scientific">Thermorudis peleae</name>
    <dbReference type="NCBI Taxonomy" id="1382356"/>
    <lineage>
        <taxon>Bacteria</taxon>
        <taxon>Pseudomonadati</taxon>
        <taxon>Thermomicrobiota</taxon>
        <taxon>Thermomicrobia</taxon>
        <taxon>Thermomicrobia incertae sedis</taxon>
        <taxon>Thermorudis</taxon>
    </lineage>
</organism>
<proteinExistence type="predicted"/>
<accession>A0A831TCY6</accession>
<protein>
    <submittedName>
        <fullName evidence="1">Uncharacterized protein</fullName>
    </submittedName>
</protein>
<evidence type="ECO:0000313" key="1">
    <source>
        <dbReference type="EMBL" id="HEG91532.1"/>
    </source>
</evidence>
<sequence length="317" mass="34188">MVKTPFHDLGSVEILSAHISGLQHAVNKLEEILDLETETVSGLVLTPVADQDDPSLHYRIYEGSVRNWLEDPAPVVYRDGDVVPQDEYDIYPAYGAVIFHEPQGAEAVITADVTYVKAASARLGQYDEALSWIEPALDWLLGHLILHRPGFWRANNVTSSDLVPSATLANVLDVVPFLVLTQTRFDRIAINVSTAGAAGTQARLGIYRDNGSLYPGQLVLDAGTVATNATGVRQLTIDVTLERGLYWLARVQNGTPQLLGYPGSAILSFGLDDTLTGAPCTGWRASYTFGPLPATFPAGGTPLFGGRPSVFLRRAAS</sequence>
<dbReference type="EMBL" id="DSIY01000206">
    <property type="protein sequence ID" value="HEG91532.1"/>
    <property type="molecule type" value="Genomic_DNA"/>
</dbReference>
<name>A0A831TCY6_9BACT</name>